<dbReference type="Proteomes" id="UP000085678">
    <property type="component" value="Unplaced"/>
</dbReference>
<reference evidence="12" key="1">
    <citation type="submission" date="2025-08" db="UniProtKB">
        <authorList>
            <consortium name="RefSeq"/>
        </authorList>
    </citation>
    <scope>IDENTIFICATION</scope>
    <source>
        <tissue evidence="12">Gonads</tissue>
    </source>
</reference>
<dbReference type="Pfam" id="PF00076">
    <property type="entry name" value="RRM_1"/>
    <property type="match status" value="1"/>
</dbReference>
<evidence type="ECO:0000256" key="7">
    <source>
        <dbReference type="ARBA" id="ARBA00023242"/>
    </source>
</evidence>
<gene>
    <name evidence="12" type="primary">LOC106150405</name>
</gene>
<organism evidence="11 12">
    <name type="scientific">Lingula anatina</name>
    <name type="common">Brachiopod</name>
    <name type="synonym">Lingula unguis</name>
    <dbReference type="NCBI Taxonomy" id="7574"/>
    <lineage>
        <taxon>Eukaryota</taxon>
        <taxon>Metazoa</taxon>
        <taxon>Spiralia</taxon>
        <taxon>Lophotrochozoa</taxon>
        <taxon>Brachiopoda</taxon>
        <taxon>Linguliformea</taxon>
        <taxon>Lingulata</taxon>
        <taxon>Lingulida</taxon>
        <taxon>Linguloidea</taxon>
        <taxon>Lingulidae</taxon>
        <taxon>Lingula</taxon>
    </lineage>
</organism>
<dbReference type="GO" id="GO:0003712">
    <property type="term" value="F:transcription coregulator activity"/>
    <property type="evidence" value="ECO:0007669"/>
    <property type="project" value="InterPro"/>
</dbReference>
<dbReference type="SUPFAM" id="SSF54928">
    <property type="entry name" value="RNA-binding domain, RBD"/>
    <property type="match status" value="1"/>
</dbReference>
<dbReference type="GO" id="GO:0005634">
    <property type="term" value="C:nucleus"/>
    <property type="evidence" value="ECO:0007669"/>
    <property type="project" value="UniProtKB-SubCell"/>
</dbReference>
<feature type="compositionally biased region" description="Polar residues" evidence="9">
    <location>
        <begin position="544"/>
        <end position="554"/>
    </location>
</feature>
<evidence type="ECO:0000313" key="12">
    <source>
        <dbReference type="RefSeq" id="XP_013378629.1"/>
    </source>
</evidence>
<keyword evidence="3 8" id="KW-0694">RNA-binding</keyword>
<feature type="compositionally biased region" description="Basic residues" evidence="9">
    <location>
        <begin position="656"/>
        <end position="670"/>
    </location>
</feature>
<feature type="compositionally biased region" description="Basic and acidic residues" evidence="9">
    <location>
        <begin position="516"/>
        <end position="543"/>
    </location>
</feature>
<sequence length="855" mass="97833">MSEILRHGSRVSKGVESSIAHQTSSIPLSGANWHVEIMTDDLVCEAAEARSHTDSKKGQFSKMVTEESSTAIEYNKQEYGDTFSKVIVEQMPAITGHEILHTFQQFHDQSMSEDEDVDVVGSSFDEDPVENETLTRPDFAHSVDSSLTSFVDTLGEDSLGSFAGIEATDVSSLLAQFEEASASLSGVPSEDEQQPCLQQNVQNTSTSNGLVPTPPPTPPVDGKNVRISTKRKSAIMIPMLVPAKRERGKAVELSWGNTSKKLQRIMQQQLNETEKDSEENAVDEVRSLTPPCSQEQSLDENMPSSSKDENIAVVIGQKPELSSTYFDSIPDHDYCQNFPTQVVDKSIHPEETDLNQVVHKNMTNQSTSAFQEDDNEFGYERYSKFSNERDYTCNTPETEKASFRDMENNKFTRQKRNYRKNDKKDDEPVFDKLPQYFTVLTKPKLVRKDKCGKVEINLDEEGKEREASPTRETLFDKLPAYYSCFTNSTKYDGSEMVSLSEETTAKGNDSEEDGEIHDTDASKGEKMNETEQKYPWDRLRDKNISAQSSRSQTPLIIDSRSGTPSLSRPQSRSRSRTNSPSKNRRSPIRSSRHRKSRSPRRRSYSSDSCSSSRSRSRSASSDKSRSRSSKKHSRRSQRTRSRATKSRSRSPSTSRSRSRSRASSRYRRSRSPLSRSRSRSRESTRRSRRYHHRHNRRSRSSSYEDWCARERERKKEQRDQEKKKQIEERRIIYVGKIPDNYTRRDLRRRFDRFGPIEQVGIHFREDNDNYGFVTFAYTCDAYAAIEKGNRIRGEPIFDLCFGGRREFCKNSYADLDGNKEVEEEFLPFNQPPVGGDLDFDSLLQQAKIAIKKNKK</sequence>
<accession>A0A1S3H0D2</accession>
<dbReference type="OrthoDB" id="10047851at2759"/>
<protein>
    <submittedName>
        <fullName evidence="12">Serine/arginine repetitive matrix protein 2 isoform X1</fullName>
    </submittedName>
</protein>
<keyword evidence="4" id="KW-0805">Transcription regulation</keyword>
<evidence type="ECO:0000256" key="2">
    <source>
        <dbReference type="ARBA" id="ARBA00022553"/>
    </source>
</evidence>
<feature type="compositionally biased region" description="Low complexity" evidence="9">
    <location>
        <begin position="605"/>
        <end position="619"/>
    </location>
</feature>
<proteinExistence type="predicted"/>
<keyword evidence="7" id="KW-0539">Nucleus</keyword>
<evidence type="ECO:0000256" key="4">
    <source>
        <dbReference type="ARBA" id="ARBA00023015"/>
    </source>
</evidence>
<evidence type="ECO:0000256" key="6">
    <source>
        <dbReference type="ARBA" id="ARBA00023163"/>
    </source>
</evidence>
<keyword evidence="5" id="KW-0010">Activator</keyword>
<dbReference type="RefSeq" id="XP_013378629.1">
    <property type="nucleotide sequence ID" value="XM_013523175.1"/>
</dbReference>
<feature type="region of interest" description="Disordered" evidence="9">
    <location>
        <begin position="493"/>
        <end position="724"/>
    </location>
</feature>
<feature type="region of interest" description="Disordered" evidence="9">
    <location>
        <begin position="271"/>
        <end position="308"/>
    </location>
</feature>
<dbReference type="InterPro" id="IPR034605">
    <property type="entry name" value="PGC-1"/>
</dbReference>
<dbReference type="GeneID" id="106150405"/>
<dbReference type="AlphaFoldDB" id="A0A1S3H0D2"/>
<dbReference type="Gene3D" id="3.30.70.330">
    <property type="match status" value="1"/>
</dbReference>
<dbReference type="STRING" id="7574.A0A1S3H0D2"/>
<dbReference type="InParanoid" id="A0A1S3H0D2"/>
<dbReference type="GO" id="GO:0045944">
    <property type="term" value="P:positive regulation of transcription by RNA polymerase II"/>
    <property type="evidence" value="ECO:0007669"/>
    <property type="project" value="TreeGrafter"/>
</dbReference>
<keyword evidence="2" id="KW-0597">Phosphoprotein</keyword>
<feature type="compositionally biased region" description="Basic residues" evidence="9">
    <location>
        <begin position="686"/>
        <end position="699"/>
    </location>
</feature>
<keyword evidence="6" id="KW-0804">Transcription</keyword>
<dbReference type="InterPro" id="IPR035979">
    <property type="entry name" value="RBD_domain_sf"/>
</dbReference>
<feature type="compositionally biased region" description="Low complexity" evidence="9">
    <location>
        <begin position="564"/>
        <end position="581"/>
    </location>
</feature>
<dbReference type="InterPro" id="IPR000504">
    <property type="entry name" value="RRM_dom"/>
</dbReference>
<dbReference type="SMART" id="SM00360">
    <property type="entry name" value="RRM"/>
    <property type="match status" value="1"/>
</dbReference>
<dbReference type="PROSITE" id="PS50102">
    <property type="entry name" value="RRM"/>
    <property type="match status" value="1"/>
</dbReference>
<keyword evidence="11" id="KW-1185">Reference proteome</keyword>
<feature type="compositionally biased region" description="Basic residues" evidence="9">
    <location>
        <begin position="582"/>
        <end position="603"/>
    </location>
</feature>
<feature type="compositionally biased region" description="Basic and acidic residues" evidence="9">
    <location>
        <begin position="706"/>
        <end position="724"/>
    </location>
</feature>
<dbReference type="GO" id="GO:0003723">
    <property type="term" value="F:RNA binding"/>
    <property type="evidence" value="ECO:0007669"/>
    <property type="project" value="UniProtKB-UniRule"/>
</dbReference>
<dbReference type="PANTHER" id="PTHR15528">
    <property type="entry name" value="PEROXISOME PROLIFERATOR ACTIVATED RECEPTOR GAMMA COACTIVATOR 1 PGC-1 -RELATED"/>
    <property type="match status" value="1"/>
</dbReference>
<evidence type="ECO:0000256" key="1">
    <source>
        <dbReference type="ARBA" id="ARBA00004123"/>
    </source>
</evidence>
<dbReference type="PANTHER" id="PTHR15528:SF11">
    <property type="entry name" value="FI18188P1"/>
    <property type="match status" value="1"/>
</dbReference>
<name>A0A1S3H0D2_LINAN</name>
<feature type="region of interest" description="Disordered" evidence="9">
    <location>
        <begin position="204"/>
        <end position="224"/>
    </location>
</feature>
<comment type="subcellular location">
    <subcellularLocation>
        <location evidence="1">Nucleus</location>
    </subcellularLocation>
</comment>
<evidence type="ECO:0000256" key="3">
    <source>
        <dbReference type="ARBA" id="ARBA00022884"/>
    </source>
</evidence>
<evidence type="ECO:0000256" key="9">
    <source>
        <dbReference type="SAM" id="MobiDB-lite"/>
    </source>
</evidence>
<evidence type="ECO:0000256" key="8">
    <source>
        <dbReference type="PROSITE-ProRule" id="PRU00176"/>
    </source>
</evidence>
<evidence type="ECO:0000313" key="11">
    <source>
        <dbReference type="Proteomes" id="UP000085678"/>
    </source>
</evidence>
<evidence type="ECO:0000259" key="10">
    <source>
        <dbReference type="PROSITE" id="PS50102"/>
    </source>
</evidence>
<dbReference type="KEGG" id="lak:106150405"/>
<feature type="compositionally biased region" description="Basic residues" evidence="9">
    <location>
        <begin position="626"/>
        <end position="648"/>
    </location>
</feature>
<dbReference type="InterPro" id="IPR012677">
    <property type="entry name" value="Nucleotide-bd_a/b_plait_sf"/>
</dbReference>
<feature type="domain" description="RRM" evidence="10">
    <location>
        <begin position="730"/>
        <end position="805"/>
    </location>
</feature>
<feature type="region of interest" description="Disordered" evidence="9">
    <location>
        <begin position="1"/>
        <end position="21"/>
    </location>
</feature>
<evidence type="ECO:0000256" key="5">
    <source>
        <dbReference type="ARBA" id="ARBA00023159"/>
    </source>
</evidence>